<dbReference type="EMBL" id="JAJNNZ010000003">
    <property type="protein sequence ID" value="MCJ2376320.1"/>
    <property type="molecule type" value="Genomic_DNA"/>
</dbReference>
<sequence length="287" mass="32547">MSKIDGLVVVLGKRLCQNELTAEGRSRVEALTSTQLWPESTALVFCGGITNHQSVSEANRLNDYFQQLQLRSDAPLSFATQLLEEHSTSTVENIRHLAEVLLASELVSKGQNLKVTFVSNDYHLQRIFEIQQLMDEQGLLRVLVEKCREQGVELSISNELSDHILASYPHESLQGRLFLALDELTTYRVYLEGVRDGNFARPLSLVREVPLAKARKTLARIKTLLQGVNSFPLLEIQLPAIERVIEATSQESDLSVIAEYAAMFDSQMNFLNRYLDPERDNQVSWWK</sequence>
<keyword evidence="3" id="KW-1185">Reference proteome</keyword>
<dbReference type="InterPro" id="IPR051599">
    <property type="entry name" value="Cell_Envelope_Assoc"/>
</dbReference>
<comment type="caution">
    <text evidence="2">The sequence shown here is derived from an EMBL/GenBank/DDBJ whole genome shotgun (WGS) entry which is preliminary data.</text>
</comment>
<protein>
    <submittedName>
        <fullName evidence="2">YdcF family protein</fullName>
    </submittedName>
</protein>
<dbReference type="GO" id="GO:0005886">
    <property type="term" value="C:plasma membrane"/>
    <property type="evidence" value="ECO:0007669"/>
    <property type="project" value="TreeGrafter"/>
</dbReference>
<dbReference type="InterPro" id="IPR014729">
    <property type="entry name" value="Rossmann-like_a/b/a_fold"/>
</dbReference>
<dbReference type="Gene3D" id="3.40.50.620">
    <property type="entry name" value="HUPs"/>
    <property type="match status" value="1"/>
</dbReference>
<dbReference type="AlphaFoldDB" id="A0A9X1WDB8"/>
<reference evidence="2" key="1">
    <citation type="submission" date="2021-11" db="EMBL/GenBank/DDBJ databases">
        <title>Vibrio ZSDE26 sp. nov. and Vibrio ZSDZ34 sp. nov., isolated from coastal seawater in Qingdao.</title>
        <authorList>
            <person name="Zhang P."/>
        </authorList>
    </citation>
    <scope>NUCLEOTIDE SEQUENCE</scope>
    <source>
        <strain evidence="2">ZSDZ34</strain>
    </source>
</reference>
<dbReference type="InterPro" id="IPR003848">
    <property type="entry name" value="DUF218"/>
</dbReference>
<dbReference type="RefSeq" id="WP_244355759.1">
    <property type="nucleotide sequence ID" value="NZ_JAJNNZ010000003.1"/>
</dbReference>
<evidence type="ECO:0000259" key="1">
    <source>
        <dbReference type="Pfam" id="PF02698"/>
    </source>
</evidence>
<dbReference type="PANTHER" id="PTHR30336:SF20">
    <property type="entry name" value="DUF218 DOMAIN-CONTAINING PROTEIN"/>
    <property type="match status" value="1"/>
</dbReference>
<gene>
    <name evidence="2" type="ORF">LNL84_05670</name>
</gene>
<name>A0A9X1WDB8_9VIBR</name>
<feature type="domain" description="DUF218" evidence="1">
    <location>
        <begin position="8"/>
        <end position="130"/>
    </location>
</feature>
<organism evidence="2 3">
    <name type="scientific">Vibrio gelatinilyticus</name>
    <dbReference type="NCBI Taxonomy" id="2893468"/>
    <lineage>
        <taxon>Bacteria</taxon>
        <taxon>Pseudomonadati</taxon>
        <taxon>Pseudomonadota</taxon>
        <taxon>Gammaproteobacteria</taxon>
        <taxon>Vibrionales</taxon>
        <taxon>Vibrionaceae</taxon>
        <taxon>Vibrio</taxon>
    </lineage>
</organism>
<dbReference type="PANTHER" id="PTHR30336">
    <property type="entry name" value="INNER MEMBRANE PROTEIN, PROBABLE PERMEASE"/>
    <property type="match status" value="1"/>
</dbReference>
<accession>A0A9X1WDB8</accession>
<dbReference type="Pfam" id="PF02698">
    <property type="entry name" value="DUF218"/>
    <property type="match status" value="1"/>
</dbReference>
<evidence type="ECO:0000313" key="2">
    <source>
        <dbReference type="EMBL" id="MCJ2376320.1"/>
    </source>
</evidence>
<dbReference type="Proteomes" id="UP001139488">
    <property type="component" value="Unassembled WGS sequence"/>
</dbReference>
<proteinExistence type="predicted"/>
<dbReference type="CDD" id="cd06259">
    <property type="entry name" value="YdcF-like"/>
    <property type="match status" value="1"/>
</dbReference>
<evidence type="ECO:0000313" key="3">
    <source>
        <dbReference type="Proteomes" id="UP001139488"/>
    </source>
</evidence>